<sequence>MSEQNSSAFQHGEVIAWLVVNCPEFYFFPSARYDQGFTSWFGSKFNCPAYWNICGETIIELGTCDEAEATHWVINGLKVANNRETANAARELGRTVIPVKMGASSTPLINAAAA</sequence>
<protein>
    <submittedName>
        <fullName evidence="1">Uncharacterized protein</fullName>
    </submittedName>
</protein>
<organism evidence="1 2">
    <name type="scientific">Pseudomonas nitroreducens</name>
    <dbReference type="NCBI Taxonomy" id="46680"/>
    <lineage>
        <taxon>Bacteria</taxon>
        <taxon>Pseudomonadati</taxon>
        <taxon>Pseudomonadota</taxon>
        <taxon>Gammaproteobacteria</taxon>
        <taxon>Pseudomonadales</taxon>
        <taxon>Pseudomonadaceae</taxon>
        <taxon>Pseudomonas</taxon>
    </lineage>
</organism>
<comment type="caution">
    <text evidence="1">The sequence shown here is derived from an EMBL/GenBank/DDBJ whole genome shotgun (WGS) entry which is preliminary data.</text>
</comment>
<dbReference type="Proteomes" id="UP000566995">
    <property type="component" value="Unassembled WGS sequence"/>
</dbReference>
<accession>A0A7W7NYL7</accession>
<proteinExistence type="predicted"/>
<reference evidence="1 2" key="1">
    <citation type="submission" date="2020-08" db="EMBL/GenBank/DDBJ databases">
        <title>Functional genomics of gut bacteria from endangered species of beetles.</title>
        <authorList>
            <person name="Carlos-Shanley C."/>
        </authorList>
    </citation>
    <scope>NUCLEOTIDE SEQUENCE [LARGE SCALE GENOMIC DNA]</scope>
    <source>
        <strain evidence="1 2">S00179</strain>
    </source>
</reference>
<name>A0A7W7NYL7_PSENT</name>
<dbReference type="AlphaFoldDB" id="A0A7W7NYL7"/>
<dbReference type="RefSeq" id="WP_184585848.1">
    <property type="nucleotide sequence ID" value="NZ_JACHLI010000001.1"/>
</dbReference>
<dbReference type="EMBL" id="JACHLI010000001">
    <property type="protein sequence ID" value="MBB4861591.1"/>
    <property type="molecule type" value="Genomic_DNA"/>
</dbReference>
<evidence type="ECO:0000313" key="2">
    <source>
        <dbReference type="Proteomes" id="UP000566995"/>
    </source>
</evidence>
<gene>
    <name evidence="1" type="ORF">HNP46_000402</name>
</gene>
<evidence type="ECO:0000313" key="1">
    <source>
        <dbReference type="EMBL" id="MBB4861591.1"/>
    </source>
</evidence>